<evidence type="ECO:0000256" key="2">
    <source>
        <dbReference type="ARBA" id="ARBA00022448"/>
    </source>
</evidence>
<evidence type="ECO:0000259" key="13">
    <source>
        <dbReference type="Pfam" id="PF07715"/>
    </source>
</evidence>
<evidence type="ECO:0000256" key="5">
    <source>
        <dbReference type="ARBA" id="ARBA00022729"/>
    </source>
</evidence>
<keyword evidence="5" id="KW-0732">Signal</keyword>
<evidence type="ECO:0000256" key="8">
    <source>
        <dbReference type="ARBA" id="ARBA00023170"/>
    </source>
</evidence>
<feature type="domain" description="TonB-dependent receptor-like beta-barrel" evidence="12">
    <location>
        <begin position="408"/>
        <end position="831"/>
    </location>
</feature>
<comment type="similarity">
    <text evidence="10 11">Belongs to the TonB-dependent receptor family.</text>
</comment>
<comment type="subcellular location">
    <subcellularLocation>
        <location evidence="1 10">Cell outer membrane</location>
        <topology evidence="1 10">Multi-pass membrane protein</topology>
    </subcellularLocation>
</comment>
<dbReference type="SUPFAM" id="SSF56935">
    <property type="entry name" value="Porins"/>
    <property type="match status" value="1"/>
</dbReference>
<evidence type="ECO:0000256" key="6">
    <source>
        <dbReference type="ARBA" id="ARBA00023077"/>
    </source>
</evidence>
<evidence type="ECO:0000313" key="15">
    <source>
        <dbReference type="Proteomes" id="UP001145087"/>
    </source>
</evidence>
<dbReference type="Pfam" id="PF07715">
    <property type="entry name" value="Plug"/>
    <property type="match status" value="1"/>
</dbReference>
<evidence type="ECO:0000256" key="10">
    <source>
        <dbReference type="PROSITE-ProRule" id="PRU01360"/>
    </source>
</evidence>
<comment type="caution">
    <text evidence="14">The sequence shown here is derived from an EMBL/GenBank/DDBJ whole genome shotgun (WGS) entry which is preliminary data.</text>
</comment>
<evidence type="ECO:0000256" key="4">
    <source>
        <dbReference type="ARBA" id="ARBA00022692"/>
    </source>
</evidence>
<evidence type="ECO:0000259" key="12">
    <source>
        <dbReference type="Pfam" id="PF00593"/>
    </source>
</evidence>
<evidence type="ECO:0000256" key="11">
    <source>
        <dbReference type="RuleBase" id="RU003357"/>
    </source>
</evidence>
<dbReference type="GO" id="GO:0015344">
    <property type="term" value="F:siderophore uptake transmembrane transporter activity"/>
    <property type="evidence" value="ECO:0007669"/>
    <property type="project" value="TreeGrafter"/>
</dbReference>
<dbReference type="PANTHER" id="PTHR30069">
    <property type="entry name" value="TONB-DEPENDENT OUTER MEMBRANE RECEPTOR"/>
    <property type="match status" value="1"/>
</dbReference>
<gene>
    <name evidence="14" type="ORF">OU798_21200</name>
</gene>
<keyword evidence="2 10" id="KW-0813">Transport</keyword>
<dbReference type="GO" id="GO:0044718">
    <property type="term" value="P:siderophore transmembrane transport"/>
    <property type="evidence" value="ECO:0007669"/>
    <property type="project" value="TreeGrafter"/>
</dbReference>
<dbReference type="AlphaFoldDB" id="A0A9X3J6P6"/>
<dbReference type="InterPro" id="IPR037066">
    <property type="entry name" value="Plug_dom_sf"/>
</dbReference>
<evidence type="ECO:0000256" key="7">
    <source>
        <dbReference type="ARBA" id="ARBA00023136"/>
    </source>
</evidence>
<keyword evidence="4 10" id="KW-0812">Transmembrane</keyword>
<keyword evidence="15" id="KW-1185">Reference proteome</keyword>
<evidence type="ECO:0000256" key="9">
    <source>
        <dbReference type="ARBA" id="ARBA00023237"/>
    </source>
</evidence>
<keyword evidence="6 11" id="KW-0798">TonB box</keyword>
<dbReference type="Pfam" id="PF13715">
    <property type="entry name" value="CarbopepD_reg_2"/>
    <property type="match status" value="1"/>
</dbReference>
<dbReference type="SUPFAM" id="SSF49464">
    <property type="entry name" value="Carboxypeptidase regulatory domain-like"/>
    <property type="match status" value="1"/>
</dbReference>
<keyword evidence="3 10" id="KW-1134">Transmembrane beta strand</keyword>
<dbReference type="Proteomes" id="UP001145087">
    <property type="component" value="Unassembled WGS sequence"/>
</dbReference>
<organism evidence="14 15">
    <name type="scientific">Draconibacterium aestuarii</name>
    <dbReference type="NCBI Taxonomy" id="2998507"/>
    <lineage>
        <taxon>Bacteria</taxon>
        <taxon>Pseudomonadati</taxon>
        <taxon>Bacteroidota</taxon>
        <taxon>Bacteroidia</taxon>
        <taxon>Marinilabiliales</taxon>
        <taxon>Prolixibacteraceae</taxon>
        <taxon>Draconibacterium</taxon>
    </lineage>
</organism>
<name>A0A9X3J6P6_9BACT</name>
<dbReference type="InterPro" id="IPR039426">
    <property type="entry name" value="TonB-dep_rcpt-like"/>
</dbReference>
<dbReference type="GO" id="GO:0009279">
    <property type="term" value="C:cell outer membrane"/>
    <property type="evidence" value="ECO:0007669"/>
    <property type="project" value="UniProtKB-SubCell"/>
</dbReference>
<dbReference type="InterPro" id="IPR008969">
    <property type="entry name" value="CarboxyPept-like_regulatory"/>
</dbReference>
<dbReference type="Gene3D" id="2.40.170.20">
    <property type="entry name" value="TonB-dependent receptor, beta-barrel domain"/>
    <property type="match status" value="1"/>
</dbReference>
<dbReference type="InterPro" id="IPR012910">
    <property type="entry name" value="Plug_dom"/>
</dbReference>
<dbReference type="Gene3D" id="3.55.50.30">
    <property type="match status" value="1"/>
</dbReference>
<protein>
    <submittedName>
        <fullName evidence="14">TonB-dependent receptor</fullName>
    </submittedName>
</protein>
<dbReference type="InterPro" id="IPR036942">
    <property type="entry name" value="Beta-barrel_TonB_sf"/>
</dbReference>
<sequence length="884" mass="102423">MKLKTKRLTYQRNNKQLFGFLFFFCFLFIPFAGLSQHFQFKFDNTPVSGALLEVAKKTNIRIAFDDSHFEKLTLSKTIESDDIEVILNTILAGTKYVAEFKHNTWLILKPTEEDLKKKVVSKSISGIIYDSTTGERLPYASVYIWDKNRFIPSTVDGTFSAEVKEGEDAYFQIRYLGYQTLDTLVNISQTNSPLQFRLIQKSQNIETINVKGNSIEMMHIANDAGHIMFNPHRFSDLPNYGETDIFRALQFLPGISARENSAQLNIRGSSADQNLVLYDGFTLYNLDHFFGVFSALNPNVVKDIQVYRGGFDSRYGERVSGIVDITGKSGNKTNPQFYGGVNLISANLTAEIPLSKKLTLVTAGRRSYSDVYSSWLADAILADKIGQARRFPGAENVIEPKFYFGDFNTKLTWSPNEFENLSFSIYGAKDDLNSSNISEKDGYKIDTEDTNQWGNYGFGFSWKKQYGTKYFTNLQLGHSGYYNDYYNNTTFEYTDENTGQVPDFTEERMANEENNLIDYFISLQNTYSLNEINHLQFGLSAKYTEFKFYKDAENDFVYNRLNSAGFLYTAFMQDQITLNKKLVIKPGLRLNYYDQTKKMYFEPRLAANYKATERLRLKLATGRYYQFLNKSVSEQNYGYNRDFWVLADKENHPVVSSNHFIVGASFETKKLFFDVEMYYKTVDGLQEYLFFANRDKDPNTEPPLTPPEESSKFISGSGDAYGIDFLTKYENTNFTSWLAYSYSKSTQNFSLINNGENIPANYDQTHELKWNNIYTYNRWNFSTVTLYNTGHPYIATTEKDEDFNTYRTYKRLPDYFRVDLSVNYNFNIKKVNIKPGFSILNAFNTENYLDIYIREFNGPDNEFRETTLIKAQDITLNFFVNFRF</sequence>
<keyword evidence="7 10" id="KW-0472">Membrane</keyword>
<feature type="domain" description="TonB-dependent receptor plug" evidence="13">
    <location>
        <begin position="237"/>
        <end position="321"/>
    </location>
</feature>
<reference evidence="14" key="1">
    <citation type="submission" date="2022-11" db="EMBL/GenBank/DDBJ databases">
        <title>Marilongibacter aestuarii gen. nov., sp. nov., isolated from tidal flat sediment.</title>
        <authorList>
            <person name="Jiayan W."/>
        </authorList>
    </citation>
    <scope>NUCLEOTIDE SEQUENCE</scope>
    <source>
        <strain evidence="14">Z1-6</strain>
    </source>
</reference>
<dbReference type="Gene3D" id="2.170.130.10">
    <property type="entry name" value="TonB-dependent receptor, plug domain"/>
    <property type="match status" value="1"/>
</dbReference>
<dbReference type="RefSeq" id="WP_343335203.1">
    <property type="nucleotide sequence ID" value="NZ_JAPOHD010000064.1"/>
</dbReference>
<proteinExistence type="inferred from homology"/>
<dbReference type="PANTHER" id="PTHR30069:SF29">
    <property type="entry name" value="HEMOGLOBIN AND HEMOGLOBIN-HAPTOGLOBIN-BINDING PROTEIN 1-RELATED"/>
    <property type="match status" value="1"/>
</dbReference>
<evidence type="ECO:0000256" key="1">
    <source>
        <dbReference type="ARBA" id="ARBA00004571"/>
    </source>
</evidence>
<dbReference type="PROSITE" id="PS52016">
    <property type="entry name" value="TONB_DEPENDENT_REC_3"/>
    <property type="match status" value="1"/>
</dbReference>
<accession>A0A9X3J6P6</accession>
<keyword evidence="9 10" id="KW-0998">Cell outer membrane</keyword>
<evidence type="ECO:0000256" key="3">
    <source>
        <dbReference type="ARBA" id="ARBA00022452"/>
    </source>
</evidence>
<dbReference type="EMBL" id="JAPOHD010000064">
    <property type="protein sequence ID" value="MCY1722879.1"/>
    <property type="molecule type" value="Genomic_DNA"/>
</dbReference>
<evidence type="ECO:0000313" key="14">
    <source>
        <dbReference type="EMBL" id="MCY1722879.1"/>
    </source>
</evidence>
<dbReference type="Pfam" id="PF00593">
    <property type="entry name" value="TonB_dep_Rec_b-barrel"/>
    <property type="match status" value="1"/>
</dbReference>
<dbReference type="InterPro" id="IPR000531">
    <property type="entry name" value="Beta-barrel_TonB"/>
</dbReference>
<keyword evidence="8 14" id="KW-0675">Receptor</keyword>